<reference evidence="3" key="1">
    <citation type="journal article" date="2015" name="Genome Announc.">
        <title>High-Quality Draft Genome Sequence of Desulfovibrio carbinoliphilus FW-101-2B, an Organic Acid-Oxidizing Sulfate-Reducing Bacterium Isolated from Uranium(VI)-Contaminated Groundwater.</title>
        <authorList>
            <person name="Ramsay B.D."/>
            <person name="Hwang C."/>
            <person name="Woo H.L."/>
            <person name="Carroll S.L."/>
            <person name="Lucas S."/>
            <person name="Han J."/>
            <person name="Lapidus A.L."/>
            <person name="Cheng J.F."/>
            <person name="Goodwin L.A."/>
            <person name="Pitluck S."/>
            <person name="Peters L."/>
            <person name="Chertkov O."/>
            <person name="Held B."/>
            <person name="Detter J.C."/>
            <person name="Han C.S."/>
            <person name="Tapia R."/>
            <person name="Land M.L."/>
            <person name="Hauser L.J."/>
            <person name="Kyrpides N.C."/>
            <person name="Ivanova N.N."/>
            <person name="Mikhailova N."/>
            <person name="Pagani I."/>
            <person name="Woyke T."/>
            <person name="Arkin A.P."/>
            <person name="Dehal P."/>
            <person name="Chivian D."/>
            <person name="Criddle C.S."/>
            <person name="Wu W."/>
            <person name="Chakraborty R."/>
            <person name="Hazen T.C."/>
            <person name="Fields M.W."/>
        </authorList>
    </citation>
    <scope>NUCLEOTIDE SEQUENCE [LARGE SCALE GENOMIC DNA]</scope>
    <source>
        <strain evidence="3">FW-101-2B</strain>
    </source>
</reference>
<dbReference type="Pfam" id="PF04341">
    <property type="entry name" value="DUF485"/>
    <property type="match status" value="1"/>
</dbReference>
<dbReference type="InterPro" id="IPR052959">
    <property type="entry name" value="Inner_membrane_assoc"/>
</dbReference>
<keyword evidence="1" id="KW-0812">Transmembrane</keyword>
<accession>G7QCB5</accession>
<dbReference type="Proteomes" id="UP000004662">
    <property type="component" value="Chromosome"/>
</dbReference>
<proteinExistence type="predicted"/>
<dbReference type="OrthoDB" id="9799991at2"/>
<keyword evidence="3" id="KW-1185">Reference proteome</keyword>
<dbReference type="HOGENOM" id="CLU_123372_2_3_7"/>
<keyword evidence="1" id="KW-0472">Membrane</keyword>
<dbReference type="RefSeq" id="WP_009179530.1">
    <property type="nucleotide sequence ID" value="NZ_CM001368.1"/>
</dbReference>
<feature type="transmembrane region" description="Helical" evidence="1">
    <location>
        <begin position="57"/>
        <end position="80"/>
    </location>
</feature>
<dbReference type="STRING" id="694327.DFW101_0054"/>
<dbReference type="GO" id="GO:0005886">
    <property type="term" value="C:plasma membrane"/>
    <property type="evidence" value="ECO:0007669"/>
    <property type="project" value="TreeGrafter"/>
</dbReference>
<evidence type="ECO:0008006" key="4">
    <source>
        <dbReference type="Google" id="ProtNLM"/>
    </source>
</evidence>
<dbReference type="EMBL" id="CM001368">
    <property type="protein sequence ID" value="EHJ46071.1"/>
    <property type="molecule type" value="Genomic_DNA"/>
</dbReference>
<organism evidence="2 3">
    <name type="scientific">Solidesulfovibrio carbinoliphilus subsp. oakridgensis</name>
    <dbReference type="NCBI Taxonomy" id="694327"/>
    <lineage>
        <taxon>Bacteria</taxon>
        <taxon>Pseudomonadati</taxon>
        <taxon>Thermodesulfobacteriota</taxon>
        <taxon>Desulfovibrionia</taxon>
        <taxon>Desulfovibrionales</taxon>
        <taxon>Desulfovibrionaceae</taxon>
        <taxon>Solidesulfovibrio</taxon>
    </lineage>
</organism>
<evidence type="ECO:0000313" key="2">
    <source>
        <dbReference type="EMBL" id="EHJ46071.1"/>
    </source>
</evidence>
<dbReference type="eggNOG" id="COG3162">
    <property type="taxonomic scope" value="Bacteria"/>
</dbReference>
<dbReference type="AlphaFoldDB" id="G7QCB5"/>
<feature type="transmembrane region" description="Helical" evidence="1">
    <location>
        <begin position="22"/>
        <end position="45"/>
    </location>
</feature>
<dbReference type="InterPro" id="IPR007436">
    <property type="entry name" value="DUF485"/>
</dbReference>
<sequence>METQAAADLQARQFSALVRKRWTVSLTLTALMLTIYYGFISILAFRADLFATRVGEHMTLGIPVGLGVILVSWLLTGIYVRWANAGYDTAVTNLKHAMREGQA</sequence>
<name>G7QCB5_9BACT</name>
<gene>
    <name evidence="2" type="ORF">DFW101_0054</name>
</gene>
<dbReference type="PANTHER" id="PTHR38598:SF1">
    <property type="entry name" value="INNER MEMBRANE PROTEIN YJCH"/>
    <property type="match status" value="1"/>
</dbReference>
<dbReference type="PANTHER" id="PTHR38598">
    <property type="entry name" value="INNER MEMBRANE PROTEIN YJCH"/>
    <property type="match status" value="1"/>
</dbReference>
<evidence type="ECO:0000256" key="1">
    <source>
        <dbReference type="SAM" id="Phobius"/>
    </source>
</evidence>
<protein>
    <recommendedName>
        <fullName evidence="4">DUF485 domain-containing protein</fullName>
    </recommendedName>
</protein>
<keyword evidence="1" id="KW-1133">Transmembrane helix</keyword>
<evidence type="ECO:0000313" key="3">
    <source>
        <dbReference type="Proteomes" id="UP000004662"/>
    </source>
</evidence>